<keyword evidence="2" id="KW-0472">Membrane</keyword>
<keyword evidence="2" id="KW-0812">Transmembrane</keyword>
<dbReference type="RefSeq" id="WP_126549301.1">
    <property type="nucleotide sequence ID" value="NZ_BIFS01000001.1"/>
</dbReference>
<protein>
    <recommendedName>
        <fullName evidence="5">Protein translocase subunit SecF</fullName>
    </recommendedName>
</protein>
<evidence type="ECO:0008006" key="5">
    <source>
        <dbReference type="Google" id="ProtNLM"/>
    </source>
</evidence>
<comment type="caution">
    <text evidence="3">The sequence shown here is derived from an EMBL/GenBank/DDBJ whole genome shotgun (WGS) entry which is preliminary data.</text>
</comment>
<evidence type="ECO:0000313" key="4">
    <source>
        <dbReference type="Proteomes" id="UP000287188"/>
    </source>
</evidence>
<sequence>MLNLVKYRKLFLLISLIVIIPGTISLLIFGLNVGIDFAGGTNIVLRPQHTITDADQVRNLLKPFNLESEQVILGKDSKGATNTAWIRFDSKLDTSVTDNIQKTLNAKYKQALGYAFTTVPDSKPYTLVTITKFTSAPKAADLEAALNNLPKPSTPTVGSATPTVTPTATAKGTPTATQPRPIRRMVAQQLHHLKLWTYSLAIATRPLIF</sequence>
<keyword evidence="4" id="KW-1185">Reference proteome</keyword>
<evidence type="ECO:0000256" key="2">
    <source>
        <dbReference type="SAM" id="Phobius"/>
    </source>
</evidence>
<gene>
    <name evidence="3" type="ORF">KDK_14480</name>
</gene>
<feature type="region of interest" description="Disordered" evidence="1">
    <location>
        <begin position="149"/>
        <end position="178"/>
    </location>
</feature>
<dbReference type="Proteomes" id="UP000287188">
    <property type="component" value="Unassembled WGS sequence"/>
</dbReference>
<accession>A0A402AEV5</accession>
<evidence type="ECO:0000313" key="3">
    <source>
        <dbReference type="EMBL" id="GCE17648.1"/>
    </source>
</evidence>
<evidence type="ECO:0000256" key="1">
    <source>
        <dbReference type="SAM" id="MobiDB-lite"/>
    </source>
</evidence>
<name>A0A402AEV5_9CHLR</name>
<reference evidence="4" key="1">
    <citation type="submission" date="2018-12" db="EMBL/GenBank/DDBJ databases">
        <title>Tengunoibacter tsumagoiensis gen. nov., sp. nov., Dictyobacter kobayashii sp. nov., D. alpinus sp. nov., and D. joshuensis sp. nov. and description of Dictyobacteraceae fam. nov. within the order Ktedonobacterales isolated from Tengu-no-mugimeshi.</title>
        <authorList>
            <person name="Wang C.M."/>
            <person name="Zheng Y."/>
            <person name="Sakai Y."/>
            <person name="Toyoda A."/>
            <person name="Minakuchi Y."/>
            <person name="Abe K."/>
            <person name="Yokota A."/>
            <person name="Yabe S."/>
        </authorList>
    </citation>
    <scope>NUCLEOTIDE SEQUENCE [LARGE SCALE GENOMIC DNA]</scope>
    <source>
        <strain evidence="4">Uno11</strain>
    </source>
</reference>
<dbReference type="OrthoDB" id="9805019at2"/>
<keyword evidence="2" id="KW-1133">Transmembrane helix</keyword>
<dbReference type="AlphaFoldDB" id="A0A402AEV5"/>
<proteinExistence type="predicted"/>
<feature type="transmembrane region" description="Helical" evidence="2">
    <location>
        <begin position="12"/>
        <end position="35"/>
    </location>
</feature>
<dbReference type="EMBL" id="BIFS01000001">
    <property type="protein sequence ID" value="GCE17648.1"/>
    <property type="molecule type" value="Genomic_DNA"/>
</dbReference>
<feature type="compositionally biased region" description="Low complexity" evidence="1">
    <location>
        <begin position="154"/>
        <end position="177"/>
    </location>
</feature>
<organism evidence="3 4">
    <name type="scientific">Dictyobacter kobayashii</name>
    <dbReference type="NCBI Taxonomy" id="2014872"/>
    <lineage>
        <taxon>Bacteria</taxon>
        <taxon>Bacillati</taxon>
        <taxon>Chloroflexota</taxon>
        <taxon>Ktedonobacteria</taxon>
        <taxon>Ktedonobacterales</taxon>
        <taxon>Dictyobacteraceae</taxon>
        <taxon>Dictyobacter</taxon>
    </lineage>
</organism>
<dbReference type="Pfam" id="PF07549">
    <property type="entry name" value="Sec_GG"/>
    <property type="match status" value="1"/>
</dbReference>
<dbReference type="InterPro" id="IPR022646">
    <property type="entry name" value="SecD/SecF_CS"/>
</dbReference>